<dbReference type="Proteomes" id="UP000831880">
    <property type="component" value="Chromosome"/>
</dbReference>
<evidence type="ECO:0000259" key="1">
    <source>
        <dbReference type="PROSITE" id="PS50879"/>
    </source>
</evidence>
<evidence type="ECO:0000313" key="3">
    <source>
        <dbReference type="Proteomes" id="UP000831880"/>
    </source>
</evidence>
<dbReference type="PANTHER" id="PTHR46387">
    <property type="entry name" value="POLYNUCLEOTIDYL TRANSFERASE, RIBONUCLEASE H-LIKE SUPERFAMILY PROTEIN"/>
    <property type="match status" value="1"/>
</dbReference>
<dbReference type="NCBIfam" id="NF005822">
    <property type="entry name" value="PRK07708.1"/>
    <property type="match status" value="1"/>
</dbReference>
<name>A0ABY4GY70_9BACI</name>
<gene>
    <name evidence="2" type="ORF">MUO14_22610</name>
</gene>
<sequence length="221" mass="25077">MKVRIELTYKTPKGTNTTFSSDDMHAGKAILIAEDLESIGRTKNVTFIDSLESTWTLKELKKYMKGIQTEPHNVTVYFDGGFDLDTTNSGLGCAIYYEQNGKSFRLRKNALVEELDTNNEAEYAALHLGLQELELLKVHHLPVTFVGDSQVVINQLNGEWPCLEEELSKWADRVESKLKQLGIHPDYELISRKGNREADRLASQALKEIEITSTIETNREE</sequence>
<dbReference type="PANTHER" id="PTHR46387:SF2">
    <property type="entry name" value="RIBONUCLEASE HI"/>
    <property type="match status" value="1"/>
</dbReference>
<proteinExistence type="predicted"/>
<protein>
    <submittedName>
        <fullName evidence="2">Ribonuclease H family protein</fullName>
    </submittedName>
</protein>
<dbReference type="InterPro" id="IPR036397">
    <property type="entry name" value="RNaseH_sf"/>
</dbReference>
<evidence type="ECO:0000313" key="2">
    <source>
        <dbReference type="EMBL" id="UOQ93145.1"/>
    </source>
</evidence>
<keyword evidence="3" id="KW-1185">Reference proteome</keyword>
<dbReference type="InterPro" id="IPR002156">
    <property type="entry name" value="RNaseH_domain"/>
</dbReference>
<dbReference type="InterPro" id="IPR012337">
    <property type="entry name" value="RNaseH-like_sf"/>
</dbReference>
<accession>A0ABY4GY70</accession>
<dbReference type="Gene3D" id="3.30.420.10">
    <property type="entry name" value="Ribonuclease H-like superfamily/Ribonuclease H"/>
    <property type="match status" value="1"/>
</dbReference>
<dbReference type="CDD" id="cd09279">
    <property type="entry name" value="RNase_HI_like"/>
    <property type="match status" value="1"/>
</dbReference>
<reference evidence="2 3" key="1">
    <citation type="submission" date="2022-04" db="EMBL/GenBank/DDBJ databases">
        <title>Halobacillus sp. isolated from saltern.</title>
        <authorList>
            <person name="Won M."/>
            <person name="Lee C.-M."/>
            <person name="Woen H.-Y."/>
            <person name="Kwon S.-W."/>
        </authorList>
    </citation>
    <scope>NUCLEOTIDE SEQUENCE [LARGE SCALE GENOMIC DNA]</scope>
    <source>
        <strain evidence="2 3">SSTM10-2</strain>
    </source>
</reference>
<feature type="domain" description="RNase H type-1" evidence="1">
    <location>
        <begin position="70"/>
        <end position="207"/>
    </location>
</feature>
<dbReference type="PROSITE" id="PS50879">
    <property type="entry name" value="RNASE_H_1"/>
    <property type="match status" value="1"/>
</dbReference>
<dbReference type="Pfam" id="PF13456">
    <property type="entry name" value="RVT_3"/>
    <property type="match status" value="1"/>
</dbReference>
<dbReference type="SUPFAM" id="SSF53098">
    <property type="entry name" value="Ribonuclease H-like"/>
    <property type="match status" value="1"/>
</dbReference>
<dbReference type="RefSeq" id="WP_244752749.1">
    <property type="nucleotide sequence ID" value="NZ_CP095074.1"/>
</dbReference>
<dbReference type="EMBL" id="CP095074">
    <property type="protein sequence ID" value="UOQ93145.1"/>
    <property type="molecule type" value="Genomic_DNA"/>
</dbReference>
<organism evidence="2 3">
    <name type="scientific">Halobacillus shinanisalinarum</name>
    <dbReference type="NCBI Taxonomy" id="2932258"/>
    <lineage>
        <taxon>Bacteria</taxon>
        <taxon>Bacillati</taxon>
        <taxon>Bacillota</taxon>
        <taxon>Bacilli</taxon>
        <taxon>Bacillales</taxon>
        <taxon>Bacillaceae</taxon>
        <taxon>Halobacillus</taxon>
    </lineage>
</organism>